<sequence length="200" mass="23878">MAVKVKYIDKRHWRRLLDHDYIEVKVNNNKFKGIIGLISIKKVRDPLEVTVVNQRMVVADDGYQWLQILPEKKRYSMTVMFDDKGQPLQYYFDINLKNIIQKGRARTIDLCLDVLALPDGQYELVDQEDLERALKSNQITRKQYHEAYVIAHQLMIQIDEDFESIQKKAMYCYHKINRKYQKQEKYKQFETSNGDGFHTP</sequence>
<reference evidence="6" key="3">
    <citation type="journal article" date="2018" name="Vet. Microbiol.">
        <title>Molecular epidemiology of methicillin-resistant staphylococci amongst veterinary personnel, personnel-owned pets, patients and the hospital environment of two companion animal veterinary hospitals.</title>
        <authorList>
            <person name="Worthing K.A."/>
            <person name="Brown J."/>
            <person name="Gerber L."/>
            <person name="Abraham S."/>
            <person name="Trott D."/>
            <person name="Norris J.M."/>
        </authorList>
    </citation>
    <scope>NUCLEOTIDE SEQUENCE [LARGE SCALE GENOMIC DNA]</scope>
    <source>
        <strain evidence="6">ST496-2</strain>
    </source>
</reference>
<dbReference type="EMBL" id="AAXKXX010000015">
    <property type="protein sequence ID" value="EGQ4385302.1"/>
    <property type="molecule type" value="Genomic_DNA"/>
</dbReference>
<evidence type="ECO:0000259" key="1">
    <source>
        <dbReference type="Pfam" id="PF04167"/>
    </source>
</evidence>
<gene>
    <name evidence="3" type="ORF">DD902_01855</name>
    <name evidence="4" type="ORF">DV961_03010</name>
    <name evidence="2" type="ORF">EGV54_09380</name>
</gene>
<dbReference type="Proteomes" id="UP000600220">
    <property type="component" value="Unassembled WGS sequence"/>
</dbReference>
<dbReference type="EMBL" id="QQPC01000014">
    <property type="protein sequence ID" value="REA83277.1"/>
    <property type="molecule type" value="Genomic_DNA"/>
</dbReference>
<dbReference type="InterPro" id="IPR035930">
    <property type="entry name" value="FomD-like_sf"/>
</dbReference>
<dbReference type="eggNOG" id="COG2306">
    <property type="taxonomic scope" value="Bacteria"/>
</dbReference>
<dbReference type="Proteomes" id="UP000246800">
    <property type="component" value="Unassembled WGS sequence"/>
</dbReference>
<organism evidence="3 5">
    <name type="scientific">Staphylococcus pseudintermedius</name>
    <dbReference type="NCBI Taxonomy" id="283734"/>
    <lineage>
        <taxon>Bacteria</taxon>
        <taxon>Bacillati</taxon>
        <taxon>Bacillota</taxon>
        <taxon>Bacilli</taxon>
        <taxon>Bacillales</taxon>
        <taxon>Staphylococcaceae</taxon>
        <taxon>Staphylococcus</taxon>
        <taxon>Staphylococcus intermedius group</taxon>
    </lineage>
</organism>
<dbReference type="PANTHER" id="PTHR41271:SF1">
    <property type="entry name" value="DUF402 DOMAIN-CONTAINING PROTEIN"/>
    <property type="match status" value="1"/>
</dbReference>
<evidence type="ECO:0000313" key="3">
    <source>
        <dbReference type="EMBL" id="PWZ76780.1"/>
    </source>
</evidence>
<evidence type="ECO:0000313" key="4">
    <source>
        <dbReference type="EMBL" id="REA83277.1"/>
    </source>
</evidence>
<feature type="domain" description="DUF402" evidence="1">
    <location>
        <begin position="40"/>
        <end position="160"/>
    </location>
</feature>
<reference evidence="2 7" key="4">
    <citation type="submission" date="2018-11" db="EMBL/GenBank/DDBJ databases">
        <authorList>
            <consortium name="Veterinary Laboratory Investigation and Response Network"/>
        </authorList>
    </citation>
    <scope>NUCLEOTIDE SEQUENCE [LARGE SCALE GENOMIC DNA]</scope>
    <source>
        <strain evidence="2 7">SPSE-18-VL-LA-PA-Ryan-0021</strain>
    </source>
</reference>
<dbReference type="AlphaFoldDB" id="A0A1B1P3L9"/>
<evidence type="ECO:0000313" key="6">
    <source>
        <dbReference type="Proteomes" id="UP000256409"/>
    </source>
</evidence>
<dbReference type="OrthoDB" id="2002222at2"/>
<dbReference type="PANTHER" id="PTHR41271">
    <property type="entry name" value="DUF402 DOMAIN-CONTAINING PROTEIN"/>
    <property type="match status" value="1"/>
</dbReference>
<dbReference type="SUPFAM" id="SSF159234">
    <property type="entry name" value="FomD-like"/>
    <property type="match status" value="1"/>
</dbReference>
<dbReference type="Proteomes" id="UP000256409">
    <property type="component" value="Unassembled WGS sequence"/>
</dbReference>
<reference evidence="4" key="2">
    <citation type="journal article" date="2018" name="Vet. Microbiol.">
        <title>Methicillin-resistant staphylococci amongst veterinary personnel, personnel-owned pets, patients and the hospital environment of two small animal veterinary hospitals.</title>
        <authorList>
            <person name="Worthing K.A."/>
            <person name="Brown J."/>
            <person name="Gerber L."/>
            <person name="Abraham S."/>
            <person name="Trott D."/>
            <person name="Norris J.M."/>
        </authorList>
    </citation>
    <scope>NUCLEOTIDE SEQUENCE</scope>
    <source>
        <strain evidence="4">ST496-2</strain>
    </source>
</reference>
<name>A0A1B1P3L9_STAPS</name>
<keyword evidence="7" id="KW-1185">Reference proteome</keyword>
<accession>A0A1B1P3L9</accession>
<protein>
    <submittedName>
        <fullName evidence="3">DUF402 domain-containing protein</fullName>
    </submittedName>
</protein>
<dbReference type="InterPro" id="IPR007295">
    <property type="entry name" value="DUF402"/>
</dbReference>
<evidence type="ECO:0000313" key="5">
    <source>
        <dbReference type="Proteomes" id="UP000246800"/>
    </source>
</evidence>
<comment type="caution">
    <text evidence="3">The sequence shown here is derived from an EMBL/GenBank/DDBJ whole genome shotgun (WGS) entry which is preliminary data.</text>
</comment>
<evidence type="ECO:0000313" key="7">
    <source>
        <dbReference type="Proteomes" id="UP000600220"/>
    </source>
</evidence>
<reference evidence="3 5" key="1">
    <citation type="journal article" date="2018" name="Vet. Microbiol.">
        <title>Clonal diversity and geographic distribution of methicillin-resistant Staphylococcus pseudintermedius from Australian animals: Discovery of novel sequence types.</title>
        <authorList>
            <person name="Worthing K.A."/>
            <person name="Abraham S."/>
            <person name="Coombs G.W."/>
            <person name="Pang S."/>
            <person name="Saputra S."/>
            <person name="Jordan D."/>
            <person name="Trott D.J."/>
            <person name="Norris J.M."/>
        </authorList>
    </citation>
    <scope>NUCLEOTIDE SEQUENCE [LARGE SCALE GENOMIC DNA]</scope>
    <source>
        <strain evidence="3 5">ST525 1</strain>
    </source>
</reference>
<dbReference type="EMBL" id="QEIT01000010">
    <property type="protein sequence ID" value="PWZ76780.1"/>
    <property type="molecule type" value="Genomic_DNA"/>
</dbReference>
<evidence type="ECO:0000313" key="2">
    <source>
        <dbReference type="EMBL" id="EGQ4385302.1"/>
    </source>
</evidence>
<dbReference type="Gene3D" id="2.40.380.10">
    <property type="entry name" value="FomD-like"/>
    <property type="match status" value="1"/>
</dbReference>
<proteinExistence type="predicted"/>
<dbReference type="Pfam" id="PF04167">
    <property type="entry name" value="DUF402"/>
    <property type="match status" value="1"/>
</dbReference>